<accession>A0A8T2VN42</accession>
<keyword evidence="3" id="KW-1185">Reference proteome</keyword>
<evidence type="ECO:0000313" key="2">
    <source>
        <dbReference type="EMBL" id="KAH7447146.1"/>
    </source>
</evidence>
<name>A0A8T2VN42_CERRI</name>
<reference evidence="2" key="1">
    <citation type="submission" date="2021-08" db="EMBL/GenBank/DDBJ databases">
        <title>WGS assembly of Ceratopteris richardii.</title>
        <authorList>
            <person name="Marchant D.B."/>
            <person name="Chen G."/>
            <person name="Jenkins J."/>
            <person name="Shu S."/>
            <person name="Leebens-Mack J."/>
            <person name="Grimwood J."/>
            <person name="Schmutz J."/>
            <person name="Soltis P."/>
            <person name="Soltis D."/>
            <person name="Chen Z.-H."/>
        </authorList>
    </citation>
    <scope>NUCLEOTIDE SEQUENCE</scope>
    <source>
        <strain evidence="2">Whitten #5841</strain>
        <tissue evidence="2">Leaf</tissue>
    </source>
</reference>
<feature type="compositionally biased region" description="Basic and acidic residues" evidence="1">
    <location>
        <begin position="13"/>
        <end position="27"/>
    </location>
</feature>
<gene>
    <name evidence="2" type="ORF">KP509_01G093600</name>
</gene>
<feature type="region of interest" description="Disordered" evidence="1">
    <location>
        <begin position="143"/>
        <end position="164"/>
    </location>
</feature>
<dbReference type="OrthoDB" id="1984801at2759"/>
<proteinExistence type="predicted"/>
<feature type="region of interest" description="Disordered" evidence="1">
    <location>
        <begin position="1"/>
        <end position="35"/>
    </location>
</feature>
<protein>
    <submittedName>
        <fullName evidence="2">Uncharacterized protein</fullName>
    </submittedName>
</protein>
<comment type="caution">
    <text evidence="2">The sequence shown here is derived from an EMBL/GenBank/DDBJ whole genome shotgun (WGS) entry which is preliminary data.</text>
</comment>
<dbReference type="AlphaFoldDB" id="A0A8T2VN42"/>
<evidence type="ECO:0000313" key="3">
    <source>
        <dbReference type="Proteomes" id="UP000825935"/>
    </source>
</evidence>
<dbReference type="Proteomes" id="UP000825935">
    <property type="component" value="Chromosome 1"/>
</dbReference>
<organism evidence="2 3">
    <name type="scientific">Ceratopteris richardii</name>
    <name type="common">Triangle waterfern</name>
    <dbReference type="NCBI Taxonomy" id="49495"/>
    <lineage>
        <taxon>Eukaryota</taxon>
        <taxon>Viridiplantae</taxon>
        <taxon>Streptophyta</taxon>
        <taxon>Embryophyta</taxon>
        <taxon>Tracheophyta</taxon>
        <taxon>Polypodiopsida</taxon>
        <taxon>Polypodiidae</taxon>
        <taxon>Polypodiales</taxon>
        <taxon>Pteridineae</taxon>
        <taxon>Pteridaceae</taxon>
        <taxon>Parkerioideae</taxon>
        <taxon>Ceratopteris</taxon>
    </lineage>
</organism>
<dbReference type="EMBL" id="CM035406">
    <property type="protein sequence ID" value="KAH7447146.1"/>
    <property type="molecule type" value="Genomic_DNA"/>
</dbReference>
<sequence length="376" mass="42724">MDMHQQQQDEEMHEIPECHREKSRFADPHSASRTQDQIHAFRHNKNQENMNASASVGQPRAAIVHKPQPLPLRSNVLASGKTNLNNSIKLLFDREHEALLQWQKKDFHAFTKEVQESLGRTLRKHIRDYGIAIDRLQRQSASRSIVDKSDAPAMTSSVPPIPLKLEKFPDGEGRLHKVRQKHCWNHSTGDGNGRIRDTVEVTGNRSRTPFMDSDQPVMQNVAKEGHQNGMMDTETAGAILKGLKFHDDRNCVQKIPEDKIGNALDAFVKARDAVVNVREVAQRIDEHRSWMQLELNLTRLELMNLRFCRNHGSRAVLREAVELTAVVRSFILEICSALDCNELGVPWPFPRKADCSDVTPLFIKHLIDTLPVSSSS</sequence>
<evidence type="ECO:0000256" key="1">
    <source>
        <dbReference type="SAM" id="MobiDB-lite"/>
    </source>
</evidence>